<keyword evidence="8" id="KW-1185">Reference proteome</keyword>
<dbReference type="InterPro" id="IPR018062">
    <property type="entry name" value="HTH_AraC-typ_CS"/>
</dbReference>
<name>A0A1H0JWJ1_9BACT</name>
<evidence type="ECO:0000256" key="2">
    <source>
        <dbReference type="ARBA" id="ARBA00023125"/>
    </source>
</evidence>
<feature type="domain" description="HTH araC/xylS-type" evidence="5">
    <location>
        <begin position="267"/>
        <end position="368"/>
    </location>
</feature>
<keyword evidence="4" id="KW-1133">Transmembrane helix</keyword>
<sequence length="371" mass="42122">MQFGGLLTMVMLTLMLVLCVPRRSKHHAGFGCGRWLMAAGTLLVAVQFALQHIGGFRHMGVSQAVLWNLLFFLPAGVLINIAVLYIQRRGNVSRRGWLWGGAACGLNTLILVTTLLVDGIPMAEESAPLRRAEYASAVLFLVIQCYYLQMHLKEYRRLQQAVDEFYDHERRDLLGWMARSVILLGMMALMVPLAIFFQGVPLKVFSMFFFFVIAYCVISFYRYGISEDMVRVEESEDADGEEVTTNCEKKKEDADTLDDDVKLHVEEAMKQWKKSGAYREHNLTLSSVAHQMNIPQKQLRLWLRQSAYGKLATLVTTLRIEEAKSMLAGHPEWTIDYVADHCGFNSREYFHQVFLEKTGTTPAKYQAGAGD</sequence>
<keyword evidence="3" id="KW-0804">Transcription</keyword>
<dbReference type="InterPro" id="IPR009057">
    <property type="entry name" value="Homeodomain-like_sf"/>
</dbReference>
<dbReference type="AlphaFoldDB" id="A0A1H0JWJ1"/>
<dbReference type="GO" id="GO:0043565">
    <property type="term" value="F:sequence-specific DNA binding"/>
    <property type="evidence" value="ECO:0007669"/>
    <property type="project" value="InterPro"/>
</dbReference>
<dbReference type="PROSITE" id="PS00041">
    <property type="entry name" value="HTH_ARAC_FAMILY_1"/>
    <property type="match status" value="1"/>
</dbReference>
<keyword evidence="4" id="KW-0472">Membrane</keyword>
<dbReference type="EMBL" id="FNIW01000022">
    <property type="protein sequence ID" value="SDO47939.1"/>
    <property type="molecule type" value="Genomic_DNA"/>
</dbReference>
<dbReference type="PANTHER" id="PTHR43280">
    <property type="entry name" value="ARAC-FAMILY TRANSCRIPTIONAL REGULATOR"/>
    <property type="match status" value="1"/>
</dbReference>
<evidence type="ECO:0000313" key="8">
    <source>
        <dbReference type="Proteomes" id="UP000198779"/>
    </source>
</evidence>
<proteinExistence type="predicted"/>
<dbReference type="PANTHER" id="PTHR43280:SF2">
    <property type="entry name" value="HTH-TYPE TRANSCRIPTIONAL REGULATOR EXSA"/>
    <property type="match status" value="1"/>
</dbReference>
<dbReference type="Proteomes" id="UP000198779">
    <property type="component" value="Unassembled WGS sequence"/>
</dbReference>
<keyword evidence="4" id="KW-0812">Transmembrane</keyword>
<dbReference type="GO" id="GO:0003700">
    <property type="term" value="F:DNA-binding transcription factor activity"/>
    <property type="evidence" value="ECO:0007669"/>
    <property type="project" value="InterPro"/>
</dbReference>
<evidence type="ECO:0000313" key="7">
    <source>
        <dbReference type="EMBL" id="SDO47939.1"/>
    </source>
</evidence>
<evidence type="ECO:0000313" key="9">
    <source>
        <dbReference type="Proteomes" id="UP000199134"/>
    </source>
</evidence>
<feature type="transmembrane region" description="Helical" evidence="4">
    <location>
        <begin position="173"/>
        <end position="198"/>
    </location>
</feature>
<dbReference type="Gene3D" id="1.10.10.60">
    <property type="entry name" value="Homeodomain-like"/>
    <property type="match status" value="1"/>
</dbReference>
<gene>
    <name evidence="7" type="ORF">SAMN04487900_1224</name>
    <name evidence="6" type="ORF">SAMN04487901_11374</name>
</gene>
<feature type="transmembrane region" description="Helical" evidence="4">
    <location>
        <begin position="204"/>
        <end position="221"/>
    </location>
</feature>
<feature type="transmembrane region" description="Helical" evidence="4">
    <location>
        <begin position="6"/>
        <end position="23"/>
    </location>
</feature>
<evidence type="ECO:0000313" key="6">
    <source>
        <dbReference type="EMBL" id="SDG95512.1"/>
    </source>
</evidence>
<dbReference type="SMART" id="SM00342">
    <property type="entry name" value="HTH_ARAC"/>
    <property type="match status" value="1"/>
</dbReference>
<protein>
    <submittedName>
        <fullName evidence="7">AraC-type DNA-binding protein</fullName>
    </submittedName>
</protein>
<keyword evidence="1" id="KW-0805">Transcription regulation</keyword>
<evidence type="ECO:0000256" key="4">
    <source>
        <dbReference type="SAM" id="Phobius"/>
    </source>
</evidence>
<organism evidence="7 9">
    <name type="scientific">Prevotella communis</name>
    <dbReference type="NCBI Taxonomy" id="2913614"/>
    <lineage>
        <taxon>Bacteria</taxon>
        <taxon>Pseudomonadati</taxon>
        <taxon>Bacteroidota</taxon>
        <taxon>Bacteroidia</taxon>
        <taxon>Bacteroidales</taxon>
        <taxon>Prevotellaceae</taxon>
        <taxon>Prevotella</taxon>
    </lineage>
</organism>
<keyword evidence="2 7" id="KW-0238">DNA-binding</keyword>
<dbReference type="EMBL" id="FNCQ01000013">
    <property type="protein sequence ID" value="SDG95512.1"/>
    <property type="molecule type" value="Genomic_DNA"/>
</dbReference>
<accession>A0A1G7YFZ9</accession>
<reference evidence="7 8" key="1">
    <citation type="submission" date="2016-10" db="EMBL/GenBank/DDBJ databases">
        <authorList>
            <person name="Varghese N."/>
            <person name="Submissions S."/>
        </authorList>
    </citation>
    <scope>NUCLEOTIDE SEQUENCE</scope>
    <source>
        <strain evidence="7">BP1-145</strain>
        <strain evidence="8">BP1-148</strain>
    </source>
</reference>
<dbReference type="InterPro" id="IPR018060">
    <property type="entry name" value="HTH_AraC"/>
</dbReference>
<feature type="transmembrane region" description="Helical" evidence="4">
    <location>
        <begin position="65"/>
        <end position="86"/>
    </location>
</feature>
<feature type="transmembrane region" description="Helical" evidence="4">
    <location>
        <begin position="134"/>
        <end position="152"/>
    </location>
</feature>
<dbReference type="Proteomes" id="UP000199134">
    <property type="component" value="Unassembled WGS sequence"/>
</dbReference>
<dbReference type="SUPFAM" id="SSF46689">
    <property type="entry name" value="Homeodomain-like"/>
    <property type="match status" value="1"/>
</dbReference>
<accession>A0A1H0JWJ1</accession>
<feature type="transmembrane region" description="Helical" evidence="4">
    <location>
        <begin position="35"/>
        <end position="53"/>
    </location>
</feature>
<dbReference type="Pfam" id="PF12833">
    <property type="entry name" value="HTH_18"/>
    <property type="match status" value="1"/>
</dbReference>
<dbReference type="PROSITE" id="PS01124">
    <property type="entry name" value="HTH_ARAC_FAMILY_2"/>
    <property type="match status" value="1"/>
</dbReference>
<reference evidence="6 9" key="2">
    <citation type="submission" date="2016-10" db="EMBL/GenBank/DDBJ databases">
        <authorList>
            <person name="de Groot N.N."/>
        </authorList>
    </citation>
    <scope>NUCLEOTIDE SEQUENCE [LARGE SCALE GENOMIC DNA]</scope>
    <source>
        <strain evidence="9">BP1-145</strain>
        <strain evidence="6">BP1-148</strain>
    </source>
</reference>
<evidence type="ECO:0000256" key="3">
    <source>
        <dbReference type="ARBA" id="ARBA00023163"/>
    </source>
</evidence>
<dbReference type="STRING" id="645274.SAMN04487901_11374"/>
<evidence type="ECO:0000256" key="1">
    <source>
        <dbReference type="ARBA" id="ARBA00023015"/>
    </source>
</evidence>
<evidence type="ECO:0000259" key="5">
    <source>
        <dbReference type="PROSITE" id="PS01124"/>
    </source>
</evidence>
<feature type="transmembrane region" description="Helical" evidence="4">
    <location>
        <begin position="98"/>
        <end position="122"/>
    </location>
</feature>